<name>A0A6C2ULR1_9BACT</name>
<proteinExistence type="predicted"/>
<dbReference type="Proteomes" id="UP000346198">
    <property type="component" value="Unassembled WGS sequence"/>
</dbReference>
<evidence type="ECO:0000313" key="1">
    <source>
        <dbReference type="EMBL" id="VGO20244.1"/>
    </source>
</evidence>
<keyword evidence="2" id="KW-1185">Reference proteome</keyword>
<dbReference type="AlphaFoldDB" id="A0A6C2ULR1"/>
<dbReference type="RefSeq" id="WP_246044435.1">
    <property type="nucleotide sequence ID" value="NZ_CAAHFH010000001.1"/>
</dbReference>
<protein>
    <submittedName>
        <fullName evidence="1">Uncharacterized protein</fullName>
    </submittedName>
</protein>
<dbReference type="EMBL" id="CAAHFH010000001">
    <property type="protein sequence ID" value="VGO20244.1"/>
    <property type="molecule type" value="Genomic_DNA"/>
</dbReference>
<accession>A0A6C2ULR1</accession>
<organism evidence="1 2">
    <name type="scientific">Pontiella sulfatireligans</name>
    <dbReference type="NCBI Taxonomy" id="2750658"/>
    <lineage>
        <taxon>Bacteria</taxon>
        <taxon>Pseudomonadati</taxon>
        <taxon>Kiritimatiellota</taxon>
        <taxon>Kiritimatiellia</taxon>
        <taxon>Kiritimatiellales</taxon>
        <taxon>Pontiellaceae</taxon>
        <taxon>Pontiella</taxon>
    </lineage>
</organism>
<reference evidence="1 2" key="1">
    <citation type="submission" date="2019-04" db="EMBL/GenBank/DDBJ databases">
        <authorList>
            <person name="Van Vliet M D."/>
        </authorList>
    </citation>
    <scope>NUCLEOTIDE SEQUENCE [LARGE SCALE GENOMIC DNA]</scope>
    <source>
        <strain evidence="1 2">F21</strain>
    </source>
</reference>
<gene>
    <name evidence="1" type="ORF">SCARR_02305</name>
</gene>
<evidence type="ECO:0000313" key="2">
    <source>
        <dbReference type="Proteomes" id="UP000346198"/>
    </source>
</evidence>
<sequence>MAMVQEVESARFAGIPASAVANNFKIHIAKFKDMCRIDSGMFKKEYTLEFEDRGSYLYARLNGKDSFVDSLSYWHQIADRVKDLGFHRLLVHENLEGEVSEGEIYDLVIDLKDTDLLSVKIAFYDENQDEAALNAFAQLVAVNRGGNVKIFHSLGTAQRWIEQVG</sequence>